<dbReference type="Gene3D" id="3.40.50.300">
    <property type="entry name" value="P-loop containing nucleotide triphosphate hydrolases"/>
    <property type="match status" value="1"/>
</dbReference>
<dbReference type="Pfam" id="PF22977">
    <property type="entry name" value="WHD"/>
    <property type="match status" value="1"/>
</dbReference>
<dbReference type="PANTHER" id="PTHR23073">
    <property type="entry name" value="26S PROTEASOME REGULATORY SUBUNIT"/>
    <property type="match status" value="1"/>
</dbReference>
<dbReference type="InterPro" id="IPR003593">
    <property type="entry name" value="AAA+_ATPase"/>
</dbReference>
<gene>
    <name evidence="5" type="ORF">NIES80_04670</name>
</gene>
<dbReference type="EMBL" id="BJCF01000003">
    <property type="protein sequence ID" value="GCL40778.1"/>
    <property type="molecule type" value="Genomic_DNA"/>
</dbReference>
<evidence type="ECO:0000256" key="3">
    <source>
        <dbReference type="ARBA" id="ARBA00022840"/>
    </source>
</evidence>
<evidence type="ECO:0000313" key="6">
    <source>
        <dbReference type="Proteomes" id="UP000299367"/>
    </source>
</evidence>
<name>A0A480AC89_9CYAN</name>
<dbReference type="AlphaFoldDB" id="A0A480AC89"/>
<dbReference type="GO" id="GO:0016887">
    <property type="term" value="F:ATP hydrolysis activity"/>
    <property type="evidence" value="ECO:0007669"/>
    <property type="project" value="InterPro"/>
</dbReference>
<dbReference type="Pfam" id="PF00004">
    <property type="entry name" value="AAA"/>
    <property type="match status" value="1"/>
</dbReference>
<dbReference type="InterPro" id="IPR054472">
    <property type="entry name" value="WHD"/>
</dbReference>
<dbReference type="InterPro" id="IPR050221">
    <property type="entry name" value="26S_Proteasome_ATPase"/>
</dbReference>
<feature type="domain" description="AAA+ ATPase" evidence="4">
    <location>
        <begin position="479"/>
        <end position="611"/>
    </location>
</feature>
<comment type="similarity">
    <text evidence="1">Belongs to the AAA ATPase family.</text>
</comment>
<dbReference type="SUPFAM" id="SSF52540">
    <property type="entry name" value="P-loop containing nucleoside triphosphate hydrolases"/>
    <property type="match status" value="2"/>
</dbReference>
<evidence type="ECO:0000256" key="1">
    <source>
        <dbReference type="ARBA" id="ARBA00006914"/>
    </source>
</evidence>
<dbReference type="CDD" id="cd19481">
    <property type="entry name" value="RecA-like_protease"/>
    <property type="match status" value="1"/>
</dbReference>
<dbReference type="OrthoDB" id="9806903at2"/>
<protein>
    <submittedName>
        <fullName evidence="5">ATPase central domain-containing protein</fullName>
    </submittedName>
</protein>
<evidence type="ECO:0000313" key="5">
    <source>
        <dbReference type="EMBL" id="GCL40778.1"/>
    </source>
</evidence>
<dbReference type="GO" id="GO:0005524">
    <property type="term" value="F:ATP binding"/>
    <property type="evidence" value="ECO:0007669"/>
    <property type="project" value="UniProtKB-KW"/>
</dbReference>
<dbReference type="Proteomes" id="UP000299367">
    <property type="component" value="Unassembled WGS sequence"/>
</dbReference>
<sequence>MLPHLIPLLQWLDQKLETAIANLDDAEKTVNPYHDLLQITPETAEKIVGKTLDQSSFVTEDNPNLAIAVIADTPLHWLQKTYQLDDIEIKIMAIALAVELDRNYEKLYAYLQDDVRAKRPTVDLALNLICANIPEKLTYRRYFQPDSTLIRHRLLQLVSPVDHSSLLAQELHLDPQITQYLLEIPGLDARFKDYAHIIEPQTEFTALKSPPGLLRLIQDHWQASKPLKLYFQGGDSLEKQTLVQSLANQIKASLLIVDLPKMMAAKVNQETALFLLWRQAQLQQTWLYLANIDPLFQNTENIAFQGLCRALRDYPSLVILSGEMPFPSSPYPLGLLTIPFTLPDFEQRRDCWLSHLTPLGIMLNPAELDSLSDRFRLYSHQIRNAVAMASQQMLWEGYQDKESQGKEKPKSSYLFAAARAESGYALITLARKIEPKYGWEDIILESNPAHQLRELCNQAKQHHFVMETWQFGERLSLGKGLNALFSGAPGTGKTMAAEVIAQDLQLDLYKIDLSQIVSKYIGDTEKNLSQVFDAATNSNAILLFDEADALFGKRSEVKDARDRYANMETSYLLQKMEEYAGIAILTTNFRHNLDEAFTRRLRFIIEFSLPTQEERRRMWELMLPMNTAICQDLDLDFLAGRFELTGADIRNIALRAAFLAAGDENQDNRAIAMNHIIKAIRLEYQKQNKILMTGDLGDYA</sequence>
<dbReference type="SMART" id="SM00382">
    <property type="entry name" value="AAA"/>
    <property type="match status" value="1"/>
</dbReference>
<dbReference type="Gene3D" id="1.10.8.60">
    <property type="match status" value="1"/>
</dbReference>
<keyword evidence="2" id="KW-0547">Nucleotide-binding</keyword>
<keyword evidence="3" id="KW-0067">ATP-binding</keyword>
<dbReference type="InterPro" id="IPR003959">
    <property type="entry name" value="ATPase_AAA_core"/>
</dbReference>
<proteinExistence type="inferred from homology"/>
<reference evidence="6" key="1">
    <citation type="submission" date="2019-02" db="EMBL/GenBank/DDBJ databases">
        <title>Draft genome sequence of Dolichospermum planctonicum NIES-80.</title>
        <authorList>
            <person name="Yamaguchi H."/>
            <person name="Suzuki S."/>
            <person name="Kawachi M."/>
        </authorList>
    </citation>
    <scope>NUCLEOTIDE SEQUENCE [LARGE SCALE GENOMIC DNA]</scope>
    <source>
        <strain evidence="6">NIES-80</strain>
    </source>
</reference>
<organism evidence="5 6">
    <name type="scientific">Dolichospermum planctonicum</name>
    <dbReference type="NCBI Taxonomy" id="136072"/>
    <lineage>
        <taxon>Bacteria</taxon>
        <taxon>Bacillati</taxon>
        <taxon>Cyanobacteriota</taxon>
        <taxon>Cyanophyceae</taxon>
        <taxon>Nostocales</taxon>
        <taxon>Aphanizomenonaceae</taxon>
        <taxon>Dolichospermum</taxon>
    </lineage>
</organism>
<accession>A0A480AC89</accession>
<evidence type="ECO:0000256" key="2">
    <source>
        <dbReference type="ARBA" id="ARBA00022741"/>
    </source>
</evidence>
<dbReference type="InterPro" id="IPR027417">
    <property type="entry name" value="P-loop_NTPase"/>
</dbReference>
<evidence type="ECO:0000259" key="4">
    <source>
        <dbReference type="SMART" id="SM00382"/>
    </source>
</evidence>
<comment type="caution">
    <text evidence="5">The sequence shown here is derived from an EMBL/GenBank/DDBJ whole genome shotgun (WGS) entry which is preliminary data.</text>
</comment>
<dbReference type="RefSeq" id="WP_137906593.1">
    <property type="nucleotide sequence ID" value="NZ_BJCF01000003.1"/>
</dbReference>